<reference evidence="2 3" key="1">
    <citation type="journal article" date="2024" name="IMA Fungus">
        <title>IMA Genome - F19 : A genome assembly and annotation guide to empower mycologists, including annotated draft genome sequences of Ceratocystis pirilliformis, Diaporthe australafricana, Fusarium ophioides, Paecilomyces lecythidis, and Sporothrix stenoceras.</title>
        <authorList>
            <person name="Aylward J."/>
            <person name="Wilson A.M."/>
            <person name="Visagie C.M."/>
            <person name="Spraker J."/>
            <person name="Barnes I."/>
            <person name="Buitendag C."/>
            <person name="Ceriani C."/>
            <person name="Del Mar Angel L."/>
            <person name="du Plessis D."/>
            <person name="Fuchs T."/>
            <person name="Gasser K."/>
            <person name="Kramer D."/>
            <person name="Li W."/>
            <person name="Munsamy K."/>
            <person name="Piso A."/>
            <person name="Price J.L."/>
            <person name="Sonnekus B."/>
            <person name="Thomas C."/>
            <person name="van der Nest A."/>
            <person name="van Dijk A."/>
            <person name="van Heerden A."/>
            <person name="van Vuuren N."/>
            <person name="Yilmaz N."/>
            <person name="Duong T.A."/>
            <person name="van der Merwe N.A."/>
            <person name="Wingfield M.J."/>
            <person name="Wingfield B.D."/>
        </authorList>
    </citation>
    <scope>NUCLEOTIDE SEQUENCE [LARGE SCALE GENOMIC DNA]</scope>
    <source>
        <strain evidence="2 3">CMW 5346</strain>
    </source>
</reference>
<sequence>MDNVKKNFPKGLPTLAELAEVNKGKDVPPETAWIWGEEDDIGRINLLTPEVVRAAQESELKDGKVVSLNWSLEFPAKPSFHRSPLKHHIEVHPLSPAIFDDFYDTNSQAGSQWDGLRHFGHLGINKMYNNLDPKDVLTTTRCGIHAISNHGIAGRGVLLDYYAWAHKNGKPYDPCSDRAFTAAELQAVAKDQGVTFKQGDILLIRGGYIKRYHELEKENPARLEALAEEPEFAGVEQTEAMKTFLHDTYFAAVAGDAPAFEVWPRQTEWYLHEYLLGLWGCIIGEMINLEQLAEECNKRQRWTFFVSSAPLNSPGGVASFANALAFF</sequence>
<evidence type="ECO:0008006" key="4">
    <source>
        <dbReference type="Google" id="ProtNLM"/>
    </source>
</evidence>
<proteinExistence type="inferred from homology"/>
<comment type="similarity">
    <text evidence="1">Belongs to the Cyclase 1 superfamily.</text>
</comment>
<dbReference type="InterPro" id="IPR037175">
    <property type="entry name" value="KFase_sf"/>
</dbReference>
<dbReference type="PANTHER" id="PTHR34861">
    <property type="match status" value="1"/>
</dbReference>
<evidence type="ECO:0000313" key="2">
    <source>
        <dbReference type="EMBL" id="KAL1893514.1"/>
    </source>
</evidence>
<comment type="caution">
    <text evidence="2">The sequence shown here is derived from an EMBL/GenBank/DDBJ whole genome shotgun (WGS) entry which is preliminary data.</text>
</comment>
<name>A0ABR3YYP3_9PEZI</name>
<dbReference type="PANTHER" id="PTHR34861:SF10">
    <property type="entry name" value="CYCLASE"/>
    <property type="match status" value="1"/>
</dbReference>
<accession>A0ABR3YYP3</accession>
<dbReference type="Gene3D" id="3.50.30.50">
    <property type="entry name" value="Putative cyclase"/>
    <property type="match status" value="1"/>
</dbReference>
<dbReference type="EMBL" id="JAWCUI010000037">
    <property type="protein sequence ID" value="KAL1893514.1"/>
    <property type="molecule type" value="Genomic_DNA"/>
</dbReference>
<gene>
    <name evidence="2" type="ORF">Sste5346_006342</name>
</gene>
<dbReference type="SUPFAM" id="SSF102198">
    <property type="entry name" value="Putative cyclase"/>
    <property type="match status" value="1"/>
</dbReference>
<dbReference type="InterPro" id="IPR007325">
    <property type="entry name" value="KFase/CYL"/>
</dbReference>
<keyword evidence="3" id="KW-1185">Reference proteome</keyword>
<protein>
    <recommendedName>
        <fullName evidence="4">Cyclase</fullName>
    </recommendedName>
</protein>
<dbReference type="Proteomes" id="UP001583186">
    <property type="component" value="Unassembled WGS sequence"/>
</dbReference>
<evidence type="ECO:0000256" key="1">
    <source>
        <dbReference type="ARBA" id="ARBA00007865"/>
    </source>
</evidence>
<evidence type="ECO:0000313" key="3">
    <source>
        <dbReference type="Proteomes" id="UP001583186"/>
    </source>
</evidence>
<dbReference type="Pfam" id="PF04199">
    <property type="entry name" value="Cyclase"/>
    <property type="match status" value="1"/>
</dbReference>
<organism evidence="2 3">
    <name type="scientific">Sporothrix stenoceras</name>
    <dbReference type="NCBI Taxonomy" id="5173"/>
    <lineage>
        <taxon>Eukaryota</taxon>
        <taxon>Fungi</taxon>
        <taxon>Dikarya</taxon>
        <taxon>Ascomycota</taxon>
        <taxon>Pezizomycotina</taxon>
        <taxon>Sordariomycetes</taxon>
        <taxon>Sordariomycetidae</taxon>
        <taxon>Ophiostomatales</taxon>
        <taxon>Ophiostomataceae</taxon>
        <taxon>Sporothrix</taxon>
    </lineage>
</organism>